<accession>A0A024QG05</accession>
<dbReference type="InterPro" id="IPR024992">
    <property type="entry name" value="DUF3891"/>
</dbReference>
<name>A0A024QG05_9BACI</name>
<reference evidence="1 2" key="1">
    <citation type="submission" date="2014-03" db="EMBL/GenBank/DDBJ databases">
        <authorList>
            <person name="Urmite Genomes U."/>
        </authorList>
    </citation>
    <scope>NUCLEOTIDE SEQUENCE [LARGE SCALE GENOMIC DNA]</scope>
    <source>
        <strain evidence="1 2">Vm-5</strain>
    </source>
</reference>
<evidence type="ECO:0008006" key="3">
    <source>
        <dbReference type="Google" id="ProtNLM"/>
    </source>
</evidence>
<dbReference type="AlphaFoldDB" id="A0A024QG05"/>
<evidence type="ECO:0000313" key="1">
    <source>
        <dbReference type="EMBL" id="CDQ41172.1"/>
    </source>
</evidence>
<gene>
    <name evidence="1" type="ORF">BN990_03527</name>
</gene>
<dbReference type="RefSeq" id="WP_038245840.1">
    <property type="nucleotide sequence ID" value="NZ_BNER01000007.1"/>
</dbReference>
<keyword evidence="2" id="KW-1185">Reference proteome</keyword>
<dbReference type="OrthoDB" id="190426at2"/>
<dbReference type="eggNOG" id="ENOG502ZNH6">
    <property type="taxonomic scope" value="Bacteria"/>
</dbReference>
<protein>
    <recommendedName>
        <fullName evidence="3">DUF3891 family protein</fullName>
    </recommendedName>
</protein>
<dbReference type="Proteomes" id="UP000028875">
    <property type="component" value="Unassembled WGS sequence"/>
</dbReference>
<dbReference type="Pfam" id="PF13030">
    <property type="entry name" value="DUF3891"/>
    <property type="match status" value="1"/>
</dbReference>
<evidence type="ECO:0000313" key="2">
    <source>
        <dbReference type="Proteomes" id="UP000028875"/>
    </source>
</evidence>
<dbReference type="EMBL" id="CCDP010000002">
    <property type="protein sequence ID" value="CDQ41172.1"/>
    <property type="molecule type" value="Genomic_DNA"/>
</dbReference>
<comment type="caution">
    <text evidence="1">The sequence shown here is derived from an EMBL/GenBank/DDBJ whole genome shotgun (WGS) entry which is preliminary data.</text>
</comment>
<proteinExistence type="predicted"/>
<dbReference type="STRING" id="1462526.BN990_03527"/>
<organism evidence="1 2">
    <name type="scientific">Virgibacillus massiliensis</name>
    <dbReference type="NCBI Taxonomy" id="1462526"/>
    <lineage>
        <taxon>Bacteria</taxon>
        <taxon>Bacillati</taxon>
        <taxon>Bacillota</taxon>
        <taxon>Bacilli</taxon>
        <taxon>Bacillales</taxon>
        <taxon>Bacillaceae</taxon>
        <taxon>Virgibacillus</taxon>
    </lineage>
</organism>
<sequence>MIVREQPDGFIMIEQDHHARVSGDMIRQWNTFHLPNSPFQSSLFLAIDQHDGGWKAYDQDPFWNDYHQVPYSFTDFPNPVKTLLYTNGIENVEAHDSYAALLCSFHYTRFLLDDNQLESRQFVSQERLRQQRIIRQLPEFRFDIFMKHYGLLQLCDNLSLFLCINEPGKNEHPFFKNGIPIPDTLDCFHGKSLEITWKDNHTLRVNEFPFQKDTSFGYSYKWVTKREITTNGLIRAYKQSSFKQISFSIVS</sequence>
<reference evidence="2" key="2">
    <citation type="submission" date="2014-05" db="EMBL/GenBank/DDBJ databases">
        <title>Draft genome sequence of Virgibacillus massiliensis Vm-5.</title>
        <authorList>
            <person name="Khelaifia S."/>
            <person name="Croce O."/>
            <person name="Lagier J.C."/>
            <person name="Raoult D."/>
        </authorList>
    </citation>
    <scope>NUCLEOTIDE SEQUENCE [LARGE SCALE GENOMIC DNA]</scope>
    <source>
        <strain evidence="2">Vm-5</strain>
    </source>
</reference>